<dbReference type="PANTHER" id="PTHR42792">
    <property type="entry name" value="FLAGELLIN"/>
    <property type="match status" value="1"/>
</dbReference>
<evidence type="ECO:0000259" key="5">
    <source>
        <dbReference type="Pfam" id="PF00700"/>
    </source>
</evidence>
<name>A0ABT0MCR3_9BACL</name>
<dbReference type="EMBL" id="JAMAST010000019">
    <property type="protein sequence ID" value="MCL1632652.1"/>
    <property type="molecule type" value="Genomic_DNA"/>
</dbReference>
<evidence type="ECO:0000259" key="4">
    <source>
        <dbReference type="Pfam" id="PF00669"/>
    </source>
</evidence>
<evidence type="ECO:0000256" key="3">
    <source>
        <dbReference type="ARBA" id="ARBA00023143"/>
    </source>
</evidence>
<proteinExistence type="inferred from homology"/>
<feature type="domain" description="Flagellin C-terminal" evidence="5">
    <location>
        <begin position="214"/>
        <end position="297"/>
    </location>
</feature>
<comment type="similarity">
    <text evidence="2">Belongs to the bacterial flagellin family.</text>
</comment>
<keyword evidence="3" id="KW-0975">Bacterial flagellum</keyword>
<dbReference type="InterPro" id="IPR013384">
    <property type="entry name" value="Flagell_FlgL"/>
</dbReference>
<protein>
    <submittedName>
        <fullName evidence="6">Flagellar hook-associated protein FlgL</fullName>
    </submittedName>
</protein>
<comment type="subcellular location">
    <subcellularLocation>
        <location evidence="1">Bacterial flagellum</location>
    </subcellularLocation>
</comment>
<dbReference type="Pfam" id="PF00669">
    <property type="entry name" value="Flagellin_N"/>
    <property type="match status" value="1"/>
</dbReference>
<dbReference type="InterPro" id="IPR001492">
    <property type="entry name" value="Flagellin"/>
</dbReference>
<dbReference type="Proteomes" id="UP001203004">
    <property type="component" value="Unassembled WGS sequence"/>
</dbReference>
<evidence type="ECO:0000313" key="7">
    <source>
        <dbReference type="Proteomes" id="UP001203004"/>
    </source>
</evidence>
<dbReference type="InterPro" id="IPR001029">
    <property type="entry name" value="Flagellin_N"/>
</dbReference>
<dbReference type="NCBIfam" id="TIGR02550">
    <property type="entry name" value="flagell_flgL"/>
    <property type="match status" value="1"/>
</dbReference>
<feature type="domain" description="Flagellin N-terminal" evidence="4">
    <location>
        <begin position="6"/>
        <end position="139"/>
    </location>
</feature>
<keyword evidence="6" id="KW-0282">Flagellum</keyword>
<dbReference type="RefSeq" id="WP_249102617.1">
    <property type="nucleotide sequence ID" value="NZ_JAMAST010000019.1"/>
</dbReference>
<sequence>MRVTQGMMSNNILQDISNGYSKISDYQNQLSTGKKISRPSQDPIVASMGVAYRTDVSHVEQYKRNVTSATKWLDSSDDALQQANDVLTKIRELTNEASNGTQTADERKAIATEVDQLTQQLVTLGNTKVGNQYIFSGSNSDQPLLTEEADGTITANAEALANPDYSVAVNDGVQMTINVDPNTVFTEGLFNDLNNLKSDLESGTADESQISGYLDTIDTHLTEIINAQADLGAKTNRVELISSRLDQQKTVATKVMSSNEDADYAETLVNLNQQQNVFNASLSVGARIIQTSLVDFLQ</sequence>
<accession>A0ABT0MCR3</accession>
<evidence type="ECO:0000256" key="1">
    <source>
        <dbReference type="ARBA" id="ARBA00004365"/>
    </source>
</evidence>
<comment type="caution">
    <text evidence="6">The sequence shown here is derived from an EMBL/GenBank/DDBJ whole genome shotgun (WGS) entry which is preliminary data.</text>
</comment>
<evidence type="ECO:0000256" key="2">
    <source>
        <dbReference type="ARBA" id="ARBA00005709"/>
    </source>
</evidence>
<dbReference type="Gene3D" id="1.20.1330.10">
    <property type="entry name" value="f41 fragment of flagellin, N-terminal domain"/>
    <property type="match status" value="1"/>
</dbReference>
<reference evidence="6 7" key="1">
    <citation type="submission" date="2022-05" db="EMBL/GenBank/DDBJ databases">
        <title>Sporolactobacillus sp nov CPB3-1, isolated from tree bark (Mangifera indica L.).</title>
        <authorList>
            <person name="Phuengjayaem S."/>
            <person name="Tanasupawat S."/>
        </authorList>
    </citation>
    <scope>NUCLEOTIDE SEQUENCE [LARGE SCALE GENOMIC DNA]</scope>
    <source>
        <strain evidence="6 7">CPB3-1</strain>
    </source>
</reference>
<keyword evidence="7" id="KW-1185">Reference proteome</keyword>
<dbReference type="Pfam" id="PF00700">
    <property type="entry name" value="Flagellin_C"/>
    <property type="match status" value="1"/>
</dbReference>
<keyword evidence="6" id="KW-0969">Cilium</keyword>
<dbReference type="InterPro" id="IPR046358">
    <property type="entry name" value="Flagellin_C"/>
</dbReference>
<keyword evidence="6" id="KW-0966">Cell projection</keyword>
<dbReference type="SUPFAM" id="SSF64518">
    <property type="entry name" value="Phase 1 flagellin"/>
    <property type="match status" value="1"/>
</dbReference>
<dbReference type="PANTHER" id="PTHR42792:SF1">
    <property type="entry name" value="FLAGELLAR HOOK-ASSOCIATED PROTEIN 3"/>
    <property type="match status" value="1"/>
</dbReference>
<evidence type="ECO:0000313" key="6">
    <source>
        <dbReference type="EMBL" id="MCL1632652.1"/>
    </source>
</evidence>
<gene>
    <name evidence="6" type="primary">flgL</name>
    <name evidence="6" type="ORF">M3N64_12055</name>
</gene>
<organism evidence="6 7">
    <name type="scientific">Sporolactobacillus mangiferae</name>
    <dbReference type="NCBI Taxonomy" id="2940498"/>
    <lineage>
        <taxon>Bacteria</taxon>
        <taxon>Bacillati</taxon>
        <taxon>Bacillota</taxon>
        <taxon>Bacilli</taxon>
        <taxon>Bacillales</taxon>
        <taxon>Sporolactobacillaceae</taxon>
        <taxon>Sporolactobacillus</taxon>
    </lineage>
</organism>